<dbReference type="Proteomes" id="UP000094472">
    <property type="component" value="Unassembled WGS sequence"/>
</dbReference>
<keyword evidence="4" id="KW-1185">Reference proteome</keyword>
<dbReference type="AlphaFoldDB" id="A0A1E3W3Q6"/>
<feature type="compositionally biased region" description="Low complexity" evidence="1">
    <location>
        <begin position="93"/>
        <end position="114"/>
    </location>
</feature>
<evidence type="ECO:0000256" key="1">
    <source>
        <dbReference type="SAM" id="MobiDB-lite"/>
    </source>
</evidence>
<organism evidence="3 4">
    <name type="scientific">Methyloceanibacter superfactus</name>
    <dbReference type="NCBI Taxonomy" id="1774969"/>
    <lineage>
        <taxon>Bacteria</taxon>
        <taxon>Pseudomonadati</taxon>
        <taxon>Pseudomonadota</taxon>
        <taxon>Alphaproteobacteria</taxon>
        <taxon>Hyphomicrobiales</taxon>
        <taxon>Hyphomicrobiaceae</taxon>
        <taxon>Methyloceanibacter</taxon>
    </lineage>
</organism>
<name>A0A1E3W3Q6_9HYPH</name>
<evidence type="ECO:0000313" key="4">
    <source>
        <dbReference type="Proteomes" id="UP000094472"/>
    </source>
</evidence>
<feature type="region of interest" description="Disordered" evidence="1">
    <location>
        <begin position="28"/>
        <end position="114"/>
    </location>
</feature>
<evidence type="ECO:0000313" key="3">
    <source>
        <dbReference type="EMBL" id="ODS00439.1"/>
    </source>
</evidence>
<feature type="signal peptide" evidence="2">
    <location>
        <begin position="1"/>
        <end position="23"/>
    </location>
</feature>
<protein>
    <submittedName>
        <fullName evidence="3">Uncharacterized protein</fullName>
    </submittedName>
</protein>
<dbReference type="RefSeq" id="WP_069441010.1">
    <property type="nucleotide sequence ID" value="NZ_LPWF01000013.1"/>
</dbReference>
<keyword evidence="2" id="KW-0732">Signal</keyword>
<reference evidence="3 4" key="1">
    <citation type="journal article" date="2016" name="Environ. Microbiol.">
        <title>New Methyloceanibacter diversity from North Sea sediments includes methanotroph containing solely the soluble methane monooxygenase.</title>
        <authorList>
            <person name="Vekeman B."/>
            <person name="Kerckhof F.M."/>
            <person name="Cremers G."/>
            <person name="de Vos P."/>
            <person name="Vandamme P."/>
            <person name="Boon N."/>
            <person name="Op den Camp H.J."/>
            <person name="Heylen K."/>
        </authorList>
    </citation>
    <scope>NUCLEOTIDE SEQUENCE [LARGE SCALE GENOMIC DNA]</scope>
    <source>
        <strain evidence="3 4">R-67175</strain>
    </source>
</reference>
<proteinExistence type="predicted"/>
<feature type="chain" id="PRO_5009138981" evidence="2">
    <location>
        <begin position="24"/>
        <end position="452"/>
    </location>
</feature>
<sequence>MRIVATIALAASGVLALALPCAAQSRAVSEAPKTSYVPKQAAPQRLGPPESPAPQAARADKAAREDVQPLPPQPATAAPQPVTRQRVLPLQPAPQQAAPAQATPQQAAPQQAYAPAMQTTPTFTPAQTQQPAPQSAFSSPERLMDWVSNYRKQPDLWNVPAAVHAMLDYGLFGDEEKQWFCIGFIAGVLGTNPHDGPALVARMFPMPDKEQEVIIRAIVYSGRPDWRTLLEKNSSRMPLRRPLIDDFLNGKRPALMDLPLEQGGAPGIYALWGYYVATGQHQPVMRIMQALQWSKNDADSNFSFRKIFTGWSTDPSAVDKISTGGTAKWTLASYAERDRELIKLYRAEYERQPPEVAKPLKDVIEAAELFESEKIRKDQFGAIEDAQKRQLSAEAGMSKGMTASSLAIATGCVAATALGQPQIAVPCVIGGALFTGAASSPAERYSVPRRRK</sequence>
<dbReference type="OrthoDB" id="8189383at2"/>
<evidence type="ECO:0000256" key="2">
    <source>
        <dbReference type="SAM" id="SignalP"/>
    </source>
</evidence>
<feature type="compositionally biased region" description="Basic and acidic residues" evidence="1">
    <location>
        <begin position="58"/>
        <end position="67"/>
    </location>
</feature>
<accession>A0A1E3W3Q6</accession>
<dbReference type="EMBL" id="LPWF01000013">
    <property type="protein sequence ID" value="ODS00439.1"/>
    <property type="molecule type" value="Genomic_DNA"/>
</dbReference>
<comment type="caution">
    <text evidence="3">The sequence shown here is derived from an EMBL/GenBank/DDBJ whole genome shotgun (WGS) entry which is preliminary data.</text>
</comment>
<gene>
    <name evidence="3" type="ORF">AUC69_00785</name>
</gene>